<dbReference type="Gene3D" id="3.90.70.10">
    <property type="entry name" value="Cysteine proteinases"/>
    <property type="match status" value="2"/>
</dbReference>
<feature type="region of interest" description="Disordered" evidence="2">
    <location>
        <begin position="364"/>
        <end position="397"/>
    </location>
</feature>
<keyword evidence="5" id="KW-1185">Reference proteome</keyword>
<dbReference type="InterPro" id="IPR001394">
    <property type="entry name" value="Peptidase_C19_UCH"/>
</dbReference>
<dbReference type="EMBL" id="RWGY01000005">
    <property type="protein sequence ID" value="TVU43750.1"/>
    <property type="molecule type" value="Genomic_DNA"/>
</dbReference>
<feature type="compositionally biased region" description="Basic and acidic residues" evidence="2">
    <location>
        <begin position="281"/>
        <end position="292"/>
    </location>
</feature>
<dbReference type="SUPFAM" id="SSF54001">
    <property type="entry name" value="Cysteine proteinases"/>
    <property type="match status" value="1"/>
</dbReference>
<feature type="non-terminal residue" evidence="4">
    <location>
        <position position="1"/>
    </location>
</feature>
<evidence type="ECO:0000313" key="5">
    <source>
        <dbReference type="Proteomes" id="UP000324897"/>
    </source>
</evidence>
<dbReference type="InterPro" id="IPR018200">
    <property type="entry name" value="USP_CS"/>
</dbReference>
<dbReference type="AlphaFoldDB" id="A0A5J9W8M8"/>
<feature type="region of interest" description="Disordered" evidence="2">
    <location>
        <begin position="269"/>
        <end position="292"/>
    </location>
</feature>
<name>A0A5J9W8M8_9POAL</name>
<dbReference type="OrthoDB" id="688062at2759"/>
<dbReference type="GO" id="GO:0004843">
    <property type="term" value="F:cysteine-type deubiquitinase activity"/>
    <property type="evidence" value="ECO:0007669"/>
    <property type="project" value="InterPro"/>
</dbReference>
<dbReference type="InterPro" id="IPR028889">
    <property type="entry name" value="USP"/>
</dbReference>
<evidence type="ECO:0000259" key="3">
    <source>
        <dbReference type="PROSITE" id="PS50235"/>
    </source>
</evidence>
<dbReference type="PROSITE" id="PS00973">
    <property type="entry name" value="USP_2"/>
    <property type="match status" value="1"/>
</dbReference>
<comment type="caution">
    <text evidence="4">The sequence shown here is derived from an EMBL/GenBank/DDBJ whole genome shotgun (WGS) entry which is preliminary data.</text>
</comment>
<accession>A0A5J9W8M8</accession>
<sequence length="655" mass="72213">MVVESAVDDESGAAYVIRGIPNCGDTCYMNSLVQCLLVLDKLRTWMLGPNAPSPRGSLGVALKELFVETTPGHNAGAKLYPGDLLERLGALNAQYAGNDMQDSLELLLDLRKGLVEEEKLRLPPNMRDRVPTVVDSIFQGQLSSTLTCKCLYVSPSYDPFSELSLPLPSKGETTKSVSSPQRNPAIEETNLRKAQIDAEGGDFHIHGLELESVAMDKTSELLKTDSSKENAEDTSSPVRKKDASASGSDGQSDNARVGDLLSQQEILVEAKESTSTEQVTTEDKGKALSRNDEDCSSLASIKHCLVLYFKDKKVVWSCEKCSKVPVESGGSGPVKDLASSSTSNEESDHDVKAEKRFDMFIAHDSQNASTSPDRRKQIDLNSADQVRENKTEQKDADKTLVISKLPPVLTLHLKRFVRENNEQVKVTGHVSFEENLDVGQFMDPRSEDKDNSRYCLSGVVEHVGDSLNSGHYVAYVRVRTIGSHQQSSSESSLWFCASDEHIKRVSLEEVLKCEAFLLFYERMEGLSSCCYDQQLFSSSMAPHHKVGPQAPPRKRKKNSANEGDRLLNTEQKTSEHGRTVIIQQPAPSGKRARRPAADVETKTPASQERSSRAQARVNKKESIARVCAELPGPTPWKASENSIMLQVTERIKALR</sequence>
<feature type="region of interest" description="Disordered" evidence="2">
    <location>
        <begin position="168"/>
        <end position="187"/>
    </location>
</feature>
<dbReference type="Gramene" id="TVU43750">
    <property type="protein sequence ID" value="TVU43750"/>
    <property type="gene ID" value="EJB05_10241"/>
</dbReference>
<feature type="compositionally biased region" description="Basic and acidic residues" evidence="2">
    <location>
        <begin position="562"/>
        <end position="578"/>
    </location>
</feature>
<feature type="compositionally biased region" description="Basic and acidic residues" evidence="2">
    <location>
        <begin position="222"/>
        <end position="231"/>
    </location>
</feature>
<dbReference type="Pfam" id="PF00443">
    <property type="entry name" value="UCH"/>
    <property type="match status" value="1"/>
</dbReference>
<reference evidence="4 5" key="1">
    <citation type="journal article" date="2019" name="Sci. Rep.">
        <title>A high-quality genome of Eragrostis curvula grass provides insights into Poaceae evolution and supports new strategies to enhance forage quality.</title>
        <authorList>
            <person name="Carballo J."/>
            <person name="Santos B.A.C.M."/>
            <person name="Zappacosta D."/>
            <person name="Garbus I."/>
            <person name="Selva J.P."/>
            <person name="Gallo C.A."/>
            <person name="Diaz A."/>
            <person name="Albertini E."/>
            <person name="Caccamo M."/>
            <person name="Echenique V."/>
        </authorList>
    </citation>
    <scope>NUCLEOTIDE SEQUENCE [LARGE SCALE GENOMIC DNA]</scope>
    <source>
        <strain evidence="5">cv. Victoria</strain>
        <tissue evidence="4">Leaf</tissue>
    </source>
</reference>
<dbReference type="GO" id="GO:0005829">
    <property type="term" value="C:cytosol"/>
    <property type="evidence" value="ECO:0007669"/>
    <property type="project" value="TreeGrafter"/>
</dbReference>
<organism evidence="4 5">
    <name type="scientific">Eragrostis curvula</name>
    <name type="common">weeping love grass</name>
    <dbReference type="NCBI Taxonomy" id="38414"/>
    <lineage>
        <taxon>Eukaryota</taxon>
        <taxon>Viridiplantae</taxon>
        <taxon>Streptophyta</taxon>
        <taxon>Embryophyta</taxon>
        <taxon>Tracheophyta</taxon>
        <taxon>Spermatophyta</taxon>
        <taxon>Magnoliopsida</taxon>
        <taxon>Liliopsida</taxon>
        <taxon>Poales</taxon>
        <taxon>Poaceae</taxon>
        <taxon>PACMAD clade</taxon>
        <taxon>Chloridoideae</taxon>
        <taxon>Eragrostideae</taxon>
        <taxon>Eragrostidinae</taxon>
        <taxon>Eragrostis</taxon>
    </lineage>
</organism>
<feature type="domain" description="USP" evidence="3">
    <location>
        <begin position="18"/>
        <end position="523"/>
    </location>
</feature>
<feature type="compositionally biased region" description="Basic residues" evidence="2">
    <location>
        <begin position="542"/>
        <end position="558"/>
    </location>
</feature>
<evidence type="ECO:0000313" key="4">
    <source>
        <dbReference type="EMBL" id="TVU43750.1"/>
    </source>
</evidence>
<dbReference type="Proteomes" id="UP000324897">
    <property type="component" value="Unassembled WGS sequence"/>
</dbReference>
<proteinExistence type="inferred from homology"/>
<dbReference type="GO" id="GO:0005634">
    <property type="term" value="C:nucleus"/>
    <property type="evidence" value="ECO:0007669"/>
    <property type="project" value="TreeGrafter"/>
</dbReference>
<dbReference type="InterPro" id="IPR050164">
    <property type="entry name" value="Peptidase_C19"/>
</dbReference>
<dbReference type="PANTHER" id="PTHR24006:SF807">
    <property type="entry name" value="OS08G0527100 PROTEIN"/>
    <property type="match status" value="1"/>
</dbReference>
<dbReference type="PANTHER" id="PTHR24006">
    <property type="entry name" value="UBIQUITIN CARBOXYL-TERMINAL HYDROLASE"/>
    <property type="match status" value="1"/>
</dbReference>
<feature type="region of interest" description="Disordered" evidence="2">
    <location>
        <begin position="541"/>
        <end position="621"/>
    </location>
</feature>
<feature type="region of interest" description="Disordered" evidence="2">
    <location>
        <begin position="222"/>
        <end position="257"/>
    </location>
</feature>
<protein>
    <recommendedName>
        <fullName evidence="3">USP domain-containing protein</fullName>
    </recommendedName>
</protein>
<gene>
    <name evidence="4" type="ORF">EJB05_10241</name>
</gene>
<feature type="compositionally biased region" description="Basic and acidic residues" evidence="2">
    <location>
        <begin position="385"/>
        <end position="397"/>
    </location>
</feature>
<dbReference type="GO" id="GO:0016579">
    <property type="term" value="P:protein deubiquitination"/>
    <property type="evidence" value="ECO:0007669"/>
    <property type="project" value="InterPro"/>
</dbReference>
<feature type="region of interest" description="Disordered" evidence="2">
    <location>
        <begin position="324"/>
        <end position="350"/>
    </location>
</feature>
<dbReference type="PROSITE" id="PS50235">
    <property type="entry name" value="USP_3"/>
    <property type="match status" value="1"/>
</dbReference>
<comment type="similarity">
    <text evidence="1">Belongs to the peptidase C19 family.</text>
</comment>
<evidence type="ECO:0000256" key="1">
    <source>
        <dbReference type="ARBA" id="ARBA00009085"/>
    </source>
</evidence>
<dbReference type="InterPro" id="IPR038765">
    <property type="entry name" value="Papain-like_cys_pep_sf"/>
</dbReference>
<evidence type="ECO:0000256" key="2">
    <source>
        <dbReference type="SAM" id="MobiDB-lite"/>
    </source>
</evidence>
<feature type="compositionally biased region" description="Low complexity" evidence="2">
    <location>
        <begin position="244"/>
        <end position="253"/>
    </location>
</feature>